<keyword evidence="7 13" id="KW-0808">Transferase</keyword>
<evidence type="ECO:0000256" key="13">
    <source>
        <dbReference type="HAMAP-Rule" id="MF_00409"/>
    </source>
</evidence>
<keyword evidence="9 13" id="KW-0418">Kinase</keyword>
<accession>A0ABU3KJN4</accession>
<evidence type="ECO:0000256" key="5">
    <source>
        <dbReference type="ARBA" id="ARBA00022516"/>
    </source>
</evidence>
<sequence>MLPAVQAAITRAWVSGGWVRGALTPISLIYGALTGLQRAAYRAGLLQSSALPVPVIVVGNVIVGGAGKTPTVLGVVAHLLAQGHRPGIVSRGYGGSHQEPTPVTQDSPAALVGDEPLLMHRKSGVPVVVGRDRVAAGRRLLDLYPGTTHIVCDDGLQHYRLRRDIEICVFDARGLGNGGLLPAGPLRQAWPRALVATAGQAESRTLTLHTGTNTLPGFLAQRSLATTAINAAGQTMPLTTLQHSQLPLHAVAGIAQPEIFFSMLRAQGLTLASTDALPDHYDFHSCSRNEYGGKVLICTEKDATKLWQHWPDAWSVPLIQTLPPDFLAALDTALQDMTHASVSFPHGHTTH</sequence>
<dbReference type="PANTHER" id="PTHR42724:SF1">
    <property type="entry name" value="TETRAACYLDISACCHARIDE 4'-KINASE, MITOCHONDRIAL-RELATED"/>
    <property type="match status" value="1"/>
</dbReference>
<dbReference type="EMBL" id="JAVBIK010000001">
    <property type="protein sequence ID" value="MDT7517499.1"/>
    <property type="molecule type" value="Genomic_DNA"/>
</dbReference>
<dbReference type="Pfam" id="PF02606">
    <property type="entry name" value="LpxK"/>
    <property type="match status" value="1"/>
</dbReference>
<organism evidence="14 15">
    <name type="scientific">Rhodoferax potami</name>
    <dbReference type="NCBI Taxonomy" id="3068338"/>
    <lineage>
        <taxon>Bacteria</taxon>
        <taxon>Pseudomonadati</taxon>
        <taxon>Pseudomonadota</taxon>
        <taxon>Betaproteobacteria</taxon>
        <taxon>Burkholderiales</taxon>
        <taxon>Comamonadaceae</taxon>
        <taxon>Rhodoferax</taxon>
    </lineage>
</organism>
<feature type="binding site" evidence="13">
    <location>
        <begin position="62"/>
        <end position="69"/>
    </location>
    <ligand>
        <name>ATP</name>
        <dbReference type="ChEBI" id="CHEBI:30616"/>
    </ligand>
</feature>
<dbReference type="SUPFAM" id="SSF52540">
    <property type="entry name" value="P-loop containing nucleoside triphosphate hydrolases"/>
    <property type="match status" value="1"/>
</dbReference>
<dbReference type="PANTHER" id="PTHR42724">
    <property type="entry name" value="TETRAACYLDISACCHARIDE 4'-KINASE"/>
    <property type="match status" value="1"/>
</dbReference>
<evidence type="ECO:0000256" key="6">
    <source>
        <dbReference type="ARBA" id="ARBA00022556"/>
    </source>
</evidence>
<dbReference type="InterPro" id="IPR003758">
    <property type="entry name" value="LpxK"/>
</dbReference>
<evidence type="ECO:0000256" key="10">
    <source>
        <dbReference type="ARBA" id="ARBA00022840"/>
    </source>
</evidence>
<keyword evidence="10 13" id="KW-0067">ATP-binding</keyword>
<dbReference type="Proteomes" id="UP001321700">
    <property type="component" value="Unassembled WGS sequence"/>
</dbReference>
<keyword evidence="15" id="KW-1185">Reference proteome</keyword>
<dbReference type="EC" id="2.7.1.130" evidence="3 13"/>
<dbReference type="NCBIfam" id="TIGR00682">
    <property type="entry name" value="lpxK"/>
    <property type="match status" value="1"/>
</dbReference>
<name>A0ABU3KJN4_9BURK</name>
<proteinExistence type="inferred from homology"/>
<keyword evidence="11 13" id="KW-0443">Lipid metabolism</keyword>
<comment type="similarity">
    <text evidence="13">Belongs to the LpxK family.</text>
</comment>
<evidence type="ECO:0000256" key="7">
    <source>
        <dbReference type="ARBA" id="ARBA00022679"/>
    </source>
</evidence>
<comment type="function">
    <text evidence="1 13">Transfers the gamma-phosphate of ATP to the 4'-position of a tetraacyldisaccharide 1-phosphate intermediate (termed DS-1-P) to form tetraacyldisaccharide 1,4'-bis-phosphate (lipid IVA).</text>
</comment>
<evidence type="ECO:0000256" key="3">
    <source>
        <dbReference type="ARBA" id="ARBA00012071"/>
    </source>
</evidence>
<dbReference type="HAMAP" id="MF_00409">
    <property type="entry name" value="LpxK"/>
    <property type="match status" value="1"/>
</dbReference>
<evidence type="ECO:0000256" key="12">
    <source>
        <dbReference type="ARBA" id="ARBA00029757"/>
    </source>
</evidence>
<keyword evidence="8 13" id="KW-0547">Nucleotide-binding</keyword>
<reference evidence="14 15" key="1">
    <citation type="submission" date="2023-08" db="EMBL/GenBank/DDBJ databases">
        <title>Rhodoferax potami sp. nov. and Rhodoferax mekongensis sp. nov., isolated from the Mekong River in Thailand.</title>
        <authorList>
            <person name="Kitikhun S."/>
            <person name="Charoenyingcharoen P."/>
            <person name="Siriarchawattana P."/>
            <person name="Likhitrattanapisal S."/>
            <person name="Nilsakha T."/>
            <person name="Chanpet A."/>
            <person name="Rattanawaree P."/>
            <person name="Ingsriswang S."/>
        </authorList>
    </citation>
    <scope>NUCLEOTIDE SEQUENCE [LARGE SCALE GENOMIC DNA]</scope>
    <source>
        <strain evidence="14 15">TBRC 17660</strain>
    </source>
</reference>
<dbReference type="GO" id="GO:0009029">
    <property type="term" value="F:lipid-A 4'-kinase activity"/>
    <property type="evidence" value="ECO:0007669"/>
    <property type="project" value="UniProtKB-EC"/>
</dbReference>
<keyword evidence="5 13" id="KW-0444">Lipid biosynthesis</keyword>
<evidence type="ECO:0000256" key="4">
    <source>
        <dbReference type="ARBA" id="ARBA00016436"/>
    </source>
</evidence>
<evidence type="ECO:0000313" key="14">
    <source>
        <dbReference type="EMBL" id="MDT7517499.1"/>
    </source>
</evidence>
<gene>
    <name evidence="13 14" type="primary">lpxK</name>
    <name evidence="14" type="ORF">RAE19_01865</name>
</gene>
<evidence type="ECO:0000256" key="9">
    <source>
        <dbReference type="ARBA" id="ARBA00022777"/>
    </source>
</evidence>
<evidence type="ECO:0000256" key="1">
    <source>
        <dbReference type="ARBA" id="ARBA00002274"/>
    </source>
</evidence>
<evidence type="ECO:0000256" key="11">
    <source>
        <dbReference type="ARBA" id="ARBA00023098"/>
    </source>
</evidence>
<keyword evidence="6 13" id="KW-0441">Lipid A biosynthesis</keyword>
<evidence type="ECO:0000256" key="2">
    <source>
        <dbReference type="ARBA" id="ARBA00004870"/>
    </source>
</evidence>
<comment type="pathway">
    <text evidence="2 13">Glycolipid biosynthesis; lipid IV(A) biosynthesis; lipid IV(A) from (3R)-3-hydroxytetradecanoyl-[acyl-carrier-protein] and UDP-N-acetyl-alpha-D-glucosamine: step 6/6.</text>
</comment>
<evidence type="ECO:0000256" key="8">
    <source>
        <dbReference type="ARBA" id="ARBA00022741"/>
    </source>
</evidence>
<protein>
    <recommendedName>
        <fullName evidence="4 13">Tetraacyldisaccharide 4'-kinase</fullName>
        <ecNumber evidence="3 13">2.7.1.130</ecNumber>
    </recommendedName>
    <alternativeName>
        <fullName evidence="12 13">Lipid A 4'-kinase</fullName>
    </alternativeName>
</protein>
<dbReference type="InterPro" id="IPR027417">
    <property type="entry name" value="P-loop_NTPase"/>
</dbReference>
<evidence type="ECO:0000313" key="15">
    <source>
        <dbReference type="Proteomes" id="UP001321700"/>
    </source>
</evidence>
<dbReference type="RefSeq" id="WP_313873320.1">
    <property type="nucleotide sequence ID" value="NZ_JAVBIK010000001.1"/>
</dbReference>
<comment type="catalytic activity">
    <reaction evidence="13">
        <text>a lipid A disaccharide + ATP = a lipid IVA + ADP + H(+)</text>
        <dbReference type="Rhea" id="RHEA:67840"/>
        <dbReference type="ChEBI" id="CHEBI:15378"/>
        <dbReference type="ChEBI" id="CHEBI:30616"/>
        <dbReference type="ChEBI" id="CHEBI:176343"/>
        <dbReference type="ChEBI" id="CHEBI:176425"/>
        <dbReference type="ChEBI" id="CHEBI:456216"/>
        <dbReference type="EC" id="2.7.1.130"/>
    </reaction>
</comment>
<comment type="caution">
    <text evidence="14">The sequence shown here is derived from an EMBL/GenBank/DDBJ whole genome shotgun (WGS) entry which is preliminary data.</text>
</comment>